<sequence>MANPTNTALIIALVKKERLIASIAVLSVERNLVKKIPKIAVIIPIAGTING</sequence>
<organism evidence="1">
    <name type="scientific">freshwater metagenome</name>
    <dbReference type="NCBI Taxonomy" id="449393"/>
    <lineage>
        <taxon>unclassified sequences</taxon>
        <taxon>metagenomes</taxon>
        <taxon>ecological metagenomes</taxon>
    </lineage>
</organism>
<reference evidence="1" key="1">
    <citation type="submission" date="2020-05" db="EMBL/GenBank/DDBJ databases">
        <authorList>
            <person name="Chiriac C."/>
            <person name="Salcher M."/>
            <person name="Ghai R."/>
            <person name="Kavagutti S V."/>
        </authorList>
    </citation>
    <scope>NUCLEOTIDE SEQUENCE</scope>
</reference>
<gene>
    <name evidence="1" type="ORF">UFOPK1599_00979</name>
</gene>
<dbReference type="EMBL" id="CAEZTE010000074">
    <property type="protein sequence ID" value="CAB4568899.1"/>
    <property type="molecule type" value="Genomic_DNA"/>
</dbReference>
<protein>
    <submittedName>
        <fullName evidence="1">Unannotated protein</fullName>
    </submittedName>
</protein>
<name>A0A6J6E0W0_9ZZZZ</name>
<accession>A0A6J6E0W0</accession>
<proteinExistence type="predicted"/>
<evidence type="ECO:0000313" key="1">
    <source>
        <dbReference type="EMBL" id="CAB4568899.1"/>
    </source>
</evidence>
<dbReference type="AlphaFoldDB" id="A0A6J6E0W0"/>